<keyword evidence="4" id="KW-1185">Reference proteome</keyword>
<dbReference type="Proteomes" id="UP000282971">
    <property type="component" value="Unassembled WGS sequence"/>
</dbReference>
<protein>
    <submittedName>
        <fullName evidence="3">PilZ domain-containing protein</fullName>
    </submittedName>
</protein>
<dbReference type="SUPFAM" id="SSF141371">
    <property type="entry name" value="PilZ domain-like"/>
    <property type="match status" value="1"/>
</dbReference>
<evidence type="ECO:0000259" key="2">
    <source>
        <dbReference type="Pfam" id="PF07238"/>
    </source>
</evidence>
<evidence type="ECO:0000313" key="3">
    <source>
        <dbReference type="EMBL" id="RVT94574.1"/>
    </source>
</evidence>
<gene>
    <name evidence="3" type="ORF">EOD43_12270</name>
</gene>
<organism evidence="3 4">
    <name type="scientific">Sphingomonas crocodyli</name>
    <dbReference type="NCBI Taxonomy" id="1979270"/>
    <lineage>
        <taxon>Bacteria</taxon>
        <taxon>Pseudomonadati</taxon>
        <taxon>Pseudomonadota</taxon>
        <taxon>Alphaproteobacteria</taxon>
        <taxon>Sphingomonadales</taxon>
        <taxon>Sphingomonadaceae</taxon>
        <taxon>Sphingomonas</taxon>
    </lineage>
</organism>
<comment type="caution">
    <text evidence="3">The sequence shown here is derived from an EMBL/GenBank/DDBJ whole genome shotgun (WGS) entry which is preliminary data.</text>
</comment>
<dbReference type="Pfam" id="PF07238">
    <property type="entry name" value="PilZ"/>
    <property type="match status" value="1"/>
</dbReference>
<dbReference type="EMBL" id="SACN01000001">
    <property type="protein sequence ID" value="RVT94574.1"/>
    <property type="molecule type" value="Genomic_DNA"/>
</dbReference>
<evidence type="ECO:0000313" key="4">
    <source>
        <dbReference type="Proteomes" id="UP000282971"/>
    </source>
</evidence>
<sequence length="119" mass="13113">MTQPLPKPMQTPAADPAELRRAPRDEVALPTRMIDAQNRAADVLLVNVSPLGFMVREYGSTEKGSIVKLQLPRLGDVPAKVVWSLGGRIGAEFLTPIDQYAYTAMLNAAKARRQRWPMG</sequence>
<dbReference type="RefSeq" id="WP_127744147.1">
    <property type="nucleotide sequence ID" value="NZ_SACN01000001.1"/>
</dbReference>
<evidence type="ECO:0000256" key="1">
    <source>
        <dbReference type="SAM" id="MobiDB-lite"/>
    </source>
</evidence>
<reference evidence="3 4" key="1">
    <citation type="submission" date="2019-01" db="EMBL/GenBank/DDBJ databases">
        <authorList>
            <person name="Chen W.-M."/>
        </authorList>
    </citation>
    <scope>NUCLEOTIDE SEQUENCE [LARGE SCALE GENOMIC DNA]</scope>
    <source>
        <strain evidence="3 4">CCP-7</strain>
    </source>
</reference>
<feature type="domain" description="PilZ" evidence="2">
    <location>
        <begin position="19"/>
        <end position="99"/>
    </location>
</feature>
<name>A0A437MAB9_9SPHN</name>
<dbReference type="OrthoDB" id="9806898at2"/>
<dbReference type="AlphaFoldDB" id="A0A437MAB9"/>
<feature type="region of interest" description="Disordered" evidence="1">
    <location>
        <begin position="1"/>
        <end position="21"/>
    </location>
</feature>
<proteinExistence type="predicted"/>
<accession>A0A437MAB9</accession>
<dbReference type="InterPro" id="IPR009875">
    <property type="entry name" value="PilZ_domain"/>
</dbReference>
<dbReference type="GO" id="GO:0035438">
    <property type="term" value="F:cyclic-di-GMP binding"/>
    <property type="evidence" value="ECO:0007669"/>
    <property type="project" value="InterPro"/>
</dbReference>